<keyword evidence="2" id="KW-1185">Reference proteome</keyword>
<comment type="caution">
    <text evidence="1">The sequence shown here is derived from an EMBL/GenBank/DDBJ whole genome shotgun (WGS) entry which is preliminary data.</text>
</comment>
<dbReference type="EMBL" id="JAODUP010000587">
    <property type="protein sequence ID" value="KAK2146715.1"/>
    <property type="molecule type" value="Genomic_DNA"/>
</dbReference>
<gene>
    <name evidence="1" type="ORF">LSH36_586g01096</name>
</gene>
<name>A0AAD9J6D8_9ANNE</name>
<dbReference type="Proteomes" id="UP001208570">
    <property type="component" value="Unassembled WGS sequence"/>
</dbReference>
<protein>
    <submittedName>
        <fullName evidence="1">Uncharacterized protein</fullName>
    </submittedName>
</protein>
<organism evidence="1 2">
    <name type="scientific">Paralvinella palmiformis</name>
    <dbReference type="NCBI Taxonomy" id="53620"/>
    <lineage>
        <taxon>Eukaryota</taxon>
        <taxon>Metazoa</taxon>
        <taxon>Spiralia</taxon>
        <taxon>Lophotrochozoa</taxon>
        <taxon>Annelida</taxon>
        <taxon>Polychaeta</taxon>
        <taxon>Sedentaria</taxon>
        <taxon>Canalipalpata</taxon>
        <taxon>Terebellida</taxon>
        <taxon>Terebelliformia</taxon>
        <taxon>Alvinellidae</taxon>
        <taxon>Paralvinella</taxon>
    </lineage>
</organism>
<sequence length="596" mass="64354">MLVTIISDEREPLKVVDCPETGVVTSDDDTKEMKLLISDVGLVTEVVSDVVDDSVVLKLNVVKDDVVDSYDETVPVVTDISDSEDTEPVVLDVVGAVVEIEEEDDDDDTDDDDTEGLKLLISDEGLVTEVVSDVVDDSVVLKLNVVKDDVVDSYDETVPVVTDISDSEDTEPVVLDVVGAVVEIEEEEDDDDTDDDDTEGLKLLISDVGLVTEVVSDVVDDSVVLKLNVVKDDVVDSYDGNCTCDDDTEGLKLLISDVGLVTEVVSDVIDDSVILELDVVKDDVVNSYDETVPVVTDISDSEDTEPVVLDVVGAVVEIEDEDDDDDTDDDDTEGLKLLISDEGLVTEVVSDVVDDSVVLKLNVVKDDVVDSYDETVPVVTDISDSEDTEPVVLDVVGAVVEIEEEEDDDDDTDDDDTERLKLLISDEGLVTEVVSDVVDDSVVLKLNVVKDDVVDSYDETVPVVTDISDSEDTEPVVLDVVGAVVEIEEEEDDDDDTDDDDTERLKLLISDEGLVTEVVSDVVDDSVVLKLNVVKDDVVDSYDETVPVVTDISDSEDTEPVVLDVVGAVVEIEEEEDDDDDTDGIVILVDCVVSDG</sequence>
<evidence type="ECO:0000313" key="1">
    <source>
        <dbReference type="EMBL" id="KAK2146715.1"/>
    </source>
</evidence>
<dbReference type="AlphaFoldDB" id="A0AAD9J6D8"/>
<proteinExistence type="predicted"/>
<reference evidence="1" key="1">
    <citation type="journal article" date="2023" name="Mol. Biol. Evol.">
        <title>Third-Generation Sequencing Reveals the Adaptive Role of the Epigenome in Three Deep-Sea Polychaetes.</title>
        <authorList>
            <person name="Perez M."/>
            <person name="Aroh O."/>
            <person name="Sun Y."/>
            <person name="Lan Y."/>
            <person name="Juniper S.K."/>
            <person name="Young C.R."/>
            <person name="Angers B."/>
            <person name="Qian P.Y."/>
        </authorList>
    </citation>
    <scope>NUCLEOTIDE SEQUENCE</scope>
    <source>
        <strain evidence="1">P08H-3</strain>
    </source>
</reference>
<accession>A0AAD9J6D8</accession>
<evidence type="ECO:0000313" key="2">
    <source>
        <dbReference type="Proteomes" id="UP001208570"/>
    </source>
</evidence>